<dbReference type="InterPro" id="IPR001128">
    <property type="entry name" value="Cyt_P450"/>
</dbReference>
<keyword evidence="6 7" id="KW-0349">Heme</keyword>
<evidence type="ECO:0000313" key="9">
    <source>
        <dbReference type="Proteomes" id="UP000191691"/>
    </source>
</evidence>
<evidence type="ECO:0000256" key="2">
    <source>
        <dbReference type="ARBA" id="ARBA00010617"/>
    </source>
</evidence>
<dbReference type="OMA" id="VIYTTRN"/>
<gene>
    <name evidence="8" type="ORF">PENNAL_c0008G04538</name>
</gene>
<keyword evidence="5 6" id="KW-0408">Iron</keyword>
<dbReference type="STRING" id="60175.A0A1V6YWY7"/>
<keyword evidence="3 6" id="KW-0479">Metal-binding</keyword>
<evidence type="ECO:0000256" key="4">
    <source>
        <dbReference type="ARBA" id="ARBA00023002"/>
    </source>
</evidence>
<dbReference type="GO" id="GO:0043386">
    <property type="term" value="P:mycotoxin biosynthetic process"/>
    <property type="evidence" value="ECO:0007669"/>
    <property type="project" value="UniProtKB-ARBA"/>
</dbReference>
<proteinExistence type="inferred from homology"/>
<dbReference type="AlphaFoldDB" id="A0A1V6YWY7"/>
<evidence type="ECO:0000256" key="7">
    <source>
        <dbReference type="RuleBase" id="RU000461"/>
    </source>
</evidence>
<protein>
    <recommendedName>
        <fullName evidence="10">Cytochrome P450</fullName>
    </recommendedName>
</protein>
<organism evidence="8 9">
    <name type="scientific">Penicillium nalgiovense</name>
    <dbReference type="NCBI Taxonomy" id="60175"/>
    <lineage>
        <taxon>Eukaryota</taxon>
        <taxon>Fungi</taxon>
        <taxon>Dikarya</taxon>
        <taxon>Ascomycota</taxon>
        <taxon>Pezizomycotina</taxon>
        <taxon>Eurotiomycetes</taxon>
        <taxon>Eurotiomycetidae</taxon>
        <taxon>Eurotiales</taxon>
        <taxon>Aspergillaceae</taxon>
        <taxon>Penicillium</taxon>
    </lineage>
</organism>
<evidence type="ECO:0000256" key="5">
    <source>
        <dbReference type="ARBA" id="ARBA00023004"/>
    </source>
</evidence>
<dbReference type="InterPro" id="IPR017972">
    <property type="entry name" value="Cyt_P450_CS"/>
</dbReference>
<dbReference type="InterPro" id="IPR002403">
    <property type="entry name" value="Cyt_P450_E_grp-IV"/>
</dbReference>
<name>A0A1V6YWY7_PENNA</name>
<dbReference type="GO" id="GO:0005506">
    <property type="term" value="F:iron ion binding"/>
    <property type="evidence" value="ECO:0007669"/>
    <property type="project" value="InterPro"/>
</dbReference>
<keyword evidence="7" id="KW-0503">Monooxygenase</keyword>
<dbReference type="PRINTS" id="PR00465">
    <property type="entry name" value="EP450IV"/>
</dbReference>
<dbReference type="PRINTS" id="PR00385">
    <property type="entry name" value="P450"/>
</dbReference>
<dbReference type="GO" id="GO:0004497">
    <property type="term" value="F:monooxygenase activity"/>
    <property type="evidence" value="ECO:0007669"/>
    <property type="project" value="UniProtKB-KW"/>
</dbReference>
<keyword evidence="9" id="KW-1185">Reference proteome</keyword>
<evidence type="ECO:0008006" key="10">
    <source>
        <dbReference type="Google" id="ProtNLM"/>
    </source>
</evidence>
<dbReference type="Pfam" id="PF00067">
    <property type="entry name" value="p450"/>
    <property type="match status" value="1"/>
</dbReference>
<reference evidence="9" key="1">
    <citation type="journal article" date="2017" name="Nat. Microbiol.">
        <title>Global analysis of biosynthetic gene clusters reveals vast potential of secondary metabolite production in Penicillium species.</title>
        <authorList>
            <person name="Nielsen J.C."/>
            <person name="Grijseels S."/>
            <person name="Prigent S."/>
            <person name="Ji B."/>
            <person name="Dainat J."/>
            <person name="Nielsen K.F."/>
            <person name="Frisvad J.C."/>
            <person name="Workman M."/>
            <person name="Nielsen J."/>
        </authorList>
    </citation>
    <scope>NUCLEOTIDE SEQUENCE [LARGE SCALE GENOMIC DNA]</scope>
    <source>
        <strain evidence="9">IBT 13039</strain>
    </source>
</reference>
<evidence type="ECO:0000256" key="6">
    <source>
        <dbReference type="PIRSR" id="PIRSR602403-1"/>
    </source>
</evidence>
<dbReference type="InterPro" id="IPR036396">
    <property type="entry name" value="Cyt_P450_sf"/>
</dbReference>
<evidence type="ECO:0000256" key="3">
    <source>
        <dbReference type="ARBA" id="ARBA00022723"/>
    </source>
</evidence>
<feature type="binding site" description="axial binding residue" evidence="6">
    <location>
        <position position="472"/>
    </location>
    <ligand>
        <name>heme</name>
        <dbReference type="ChEBI" id="CHEBI:30413"/>
    </ligand>
    <ligandPart>
        <name>Fe</name>
        <dbReference type="ChEBI" id="CHEBI:18248"/>
    </ligandPart>
</feature>
<dbReference type="PANTHER" id="PTHR24305">
    <property type="entry name" value="CYTOCHROME P450"/>
    <property type="match status" value="1"/>
</dbReference>
<evidence type="ECO:0000313" key="8">
    <source>
        <dbReference type="EMBL" id="OQE91923.1"/>
    </source>
</evidence>
<comment type="similarity">
    <text evidence="2 7">Belongs to the cytochrome P450 family.</text>
</comment>
<dbReference type="GO" id="GO:0016705">
    <property type="term" value="F:oxidoreductase activity, acting on paired donors, with incorporation or reduction of molecular oxygen"/>
    <property type="evidence" value="ECO:0007669"/>
    <property type="project" value="InterPro"/>
</dbReference>
<dbReference type="InterPro" id="IPR050121">
    <property type="entry name" value="Cytochrome_P450_monoxygenase"/>
</dbReference>
<dbReference type="PANTHER" id="PTHR24305:SF180">
    <property type="entry name" value="P450, PUTATIVE (EUROFUNG)-RELATED"/>
    <property type="match status" value="1"/>
</dbReference>
<dbReference type="EMBL" id="MOOB01000008">
    <property type="protein sequence ID" value="OQE91923.1"/>
    <property type="molecule type" value="Genomic_DNA"/>
</dbReference>
<dbReference type="CDD" id="cd11060">
    <property type="entry name" value="CYP57A1-like"/>
    <property type="match status" value="1"/>
</dbReference>
<comment type="caution">
    <text evidence="8">The sequence shown here is derived from an EMBL/GenBank/DDBJ whole genome shotgun (WGS) entry which is preliminary data.</text>
</comment>
<comment type="cofactor">
    <cofactor evidence="1 6">
        <name>heme</name>
        <dbReference type="ChEBI" id="CHEBI:30413"/>
    </cofactor>
</comment>
<accession>A0A1V6YWY7</accession>
<dbReference type="SUPFAM" id="SSF48264">
    <property type="entry name" value="Cytochrome P450"/>
    <property type="match status" value="1"/>
</dbReference>
<evidence type="ECO:0000256" key="1">
    <source>
        <dbReference type="ARBA" id="ARBA00001971"/>
    </source>
</evidence>
<dbReference type="PROSITE" id="PS00086">
    <property type="entry name" value="CYTOCHROME_P450"/>
    <property type="match status" value="1"/>
</dbReference>
<dbReference type="GO" id="GO:0020037">
    <property type="term" value="F:heme binding"/>
    <property type="evidence" value="ECO:0007669"/>
    <property type="project" value="InterPro"/>
</dbReference>
<sequence length="524" mass="59172">MSEMIPLPSSLWAQVLVTLGLLVVIKLISDVFFSRLRSIPGPALAKITDFWRASHAYGGRIDLKNVQLHRKYGPAVQVGPNCVSISDPNLIRTIYSTRNPWKKAVLTCRNHVKSDMYRPNDVLLEGHRLSNLFNTQDEDWHNQNIRPIRSLWSMTKVLEYEPFIDETITKFVDKLALRFVDGGNAGKVCPADEWIGFFAWDVTANFSFGRHYGFIDQEKDVDNLITDSTAGLRYFAPVSQIPWIDNILDKNPIKRIGPKPTLTGVLYAFKVVAEYQAQLAEKKISAGSVDHTLDKYVQLKETYPDMVDDNQIVNWLMLSILAGGDTSSATMRAVVYYLAKSPAATVKLATELKAAGISAPAPWKEIRDLPYLDAVIREALRINPGIAMVFERVVPEGGFTLPDGRYLPAGTKAGINPFVTNRDFGVFGDDADDFNPDRWLQGKGESPGNFEDRLRRMKDTVDLSFGGGGRVCMGRYLAMLEIKKLIASLYSSFDIQLVDPKHEWNYQNAWFVYQYDMPMVIRRR</sequence>
<dbReference type="Gene3D" id="1.10.630.10">
    <property type="entry name" value="Cytochrome P450"/>
    <property type="match status" value="1"/>
</dbReference>
<keyword evidence="4 7" id="KW-0560">Oxidoreductase</keyword>
<dbReference type="Proteomes" id="UP000191691">
    <property type="component" value="Unassembled WGS sequence"/>
</dbReference>